<comment type="caution">
    <text evidence="11">The sequence shown here is derived from an EMBL/GenBank/DDBJ whole genome shotgun (WGS) entry which is preliminary data.</text>
</comment>
<feature type="signal peptide" evidence="9">
    <location>
        <begin position="1"/>
        <end position="27"/>
    </location>
</feature>
<keyword evidence="2 9" id="KW-0732">Signal</keyword>
<dbReference type="GO" id="GO:0005788">
    <property type="term" value="C:endoplasmic reticulum lumen"/>
    <property type="evidence" value="ECO:0007669"/>
    <property type="project" value="TreeGrafter"/>
</dbReference>
<evidence type="ECO:0000313" key="11">
    <source>
        <dbReference type="EMBL" id="KAB7497791.1"/>
    </source>
</evidence>
<dbReference type="InterPro" id="IPR009011">
    <property type="entry name" value="Man6P_isomerase_rcpt-bd_dom_sf"/>
</dbReference>
<dbReference type="InterPro" id="IPR012913">
    <property type="entry name" value="OS9-like_dom"/>
</dbReference>
<feature type="region of interest" description="Disordered" evidence="8">
    <location>
        <begin position="308"/>
        <end position="328"/>
    </location>
</feature>
<sequence>MIGLDFLNLALYILFINIVSDLHLCIANHIKGLDDSILFRLTWPGQDDTLLNSPDYEKLEMTTVNNEKFQCLIPLNYGETNEEEEKYTGPNPLQLLMPLFKNKVCTLRLESFWTYELCHGQWIKQYHEGREELGQRFQDYSLGRTSLEELIEKSNELDELLSTNPKIEVPQTKLEGVTMPYFAVSYSDGTLCDLTGNPRVTRVLYVCYEEGRHSVYSIKETFTCEYEIIVLSSLLCQHPAYRPQDVPQTNLHCIPMQEGTKRPKDLLHLEAESLKLRTHGTVLGGDISGGSLRISVIDEGSEEAEILRDFSPEEESETRRTPFPPQPSMDRKLVEDFLNGDYCLQGGSGWWKYEFCYGKYVQQYHEEKDGSKYSISLGIFEIDHHKNWIKEHSSKKFRDGKTQVSHFYSNGDYCDPVSKPRQVEVRLKCKEALSPNSVTLYLLEPKTCEYVLGVETPIVCPLLQNADEFGLFSLDEPMDLNVGTDIINDKDPVKDGDVTTEEVVVQDTSTTGEKEVVQDTSTTSKDETKDKSTTSDPYRKLKAKTRPNQGHIFNNNRYYPLVVFHKHKKIYLFTFSLQVFHNNITSE</sequence>
<organism evidence="11 12">
    <name type="scientific">Armadillidium nasatum</name>
    <dbReference type="NCBI Taxonomy" id="96803"/>
    <lineage>
        <taxon>Eukaryota</taxon>
        <taxon>Metazoa</taxon>
        <taxon>Ecdysozoa</taxon>
        <taxon>Arthropoda</taxon>
        <taxon>Crustacea</taxon>
        <taxon>Multicrustacea</taxon>
        <taxon>Malacostraca</taxon>
        <taxon>Eumalacostraca</taxon>
        <taxon>Peracarida</taxon>
        <taxon>Isopoda</taxon>
        <taxon>Oniscidea</taxon>
        <taxon>Crinocheta</taxon>
        <taxon>Armadillidiidae</taxon>
        <taxon>Armadillidium</taxon>
    </lineage>
</organism>
<evidence type="ECO:0000313" key="12">
    <source>
        <dbReference type="Proteomes" id="UP000326759"/>
    </source>
</evidence>
<feature type="chain" id="PRO_5024466347" description="Endoplasmic reticulum lectin 1" evidence="9">
    <location>
        <begin position="28"/>
        <end position="587"/>
    </location>
</feature>
<evidence type="ECO:0000259" key="10">
    <source>
        <dbReference type="PROSITE" id="PS51914"/>
    </source>
</evidence>
<dbReference type="AlphaFoldDB" id="A0A5N5SUB1"/>
<dbReference type="PANTHER" id="PTHR15414">
    <property type="entry name" value="OS-9-RELATED"/>
    <property type="match status" value="1"/>
</dbReference>
<keyword evidence="11" id="KW-0430">Lectin</keyword>
<evidence type="ECO:0000256" key="2">
    <source>
        <dbReference type="ARBA" id="ARBA00022729"/>
    </source>
</evidence>
<comment type="subcellular location">
    <subcellularLocation>
        <location evidence="1">Endoplasmic reticulum</location>
    </subcellularLocation>
</comment>
<evidence type="ECO:0000256" key="6">
    <source>
        <dbReference type="ARBA" id="ARBA00041108"/>
    </source>
</evidence>
<comment type="function">
    <text evidence="5">Probable lectin that binds selectively to improperly folded lumenal proteins. May function in endoplasmic reticulum quality control and endoplasmic reticulum-associated degradation (ERAD) of both non-glycosylated proteins and glycoproteins.</text>
</comment>
<dbReference type="FunFam" id="2.70.130.10:FF:000001">
    <property type="entry name" value="Endoplasmic reticulum lectin 1"/>
    <property type="match status" value="1"/>
</dbReference>
<feature type="domain" description="MRH" evidence="10">
    <location>
        <begin position="103"/>
        <end position="238"/>
    </location>
</feature>
<keyword evidence="12" id="KW-1185">Reference proteome</keyword>
<dbReference type="GO" id="GO:0030970">
    <property type="term" value="P:retrograde protein transport, ER to cytosol"/>
    <property type="evidence" value="ECO:0007669"/>
    <property type="project" value="TreeGrafter"/>
</dbReference>
<evidence type="ECO:0000256" key="7">
    <source>
        <dbReference type="ARBA" id="ARBA00041661"/>
    </source>
</evidence>
<dbReference type="SUPFAM" id="SSF50911">
    <property type="entry name" value="Mannose 6-phosphate receptor domain"/>
    <property type="match status" value="2"/>
</dbReference>
<feature type="domain" description="MRH" evidence="10">
    <location>
        <begin position="341"/>
        <end position="462"/>
    </location>
</feature>
<evidence type="ECO:0000256" key="9">
    <source>
        <dbReference type="SAM" id="SignalP"/>
    </source>
</evidence>
<feature type="region of interest" description="Disordered" evidence="8">
    <location>
        <begin position="503"/>
        <end position="538"/>
    </location>
</feature>
<keyword evidence="4" id="KW-1015">Disulfide bond</keyword>
<accession>A0A5N5SUB1</accession>
<dbReference type="Gene3D" id="2.70.130.10">
    <property type="entry name" value="Mannose-6-phosphate receptor binding domain"/>
    <property type="match status" value="2"/>
</dbReference>
<keyword evidence="3" id="KW-0256">Endoplasmic reticulum</keyword>
<dbReference type="InterPro" id="IPR045149">
    <property type="entry name" value="OS-9-like"/>
</dbReference>
<evidence type="ECO:0000256" key="1">
    <source>
        <dbReference type="ARBA" id="ARBA00004240"/>
    </source>
</evidence>
<name>A0A5N5SUB1_9CRUS</name>
<evidence type="ECO:0000256" key="3">
    <source>
        <dbReference type="ARBA" id="ARBA00022824"/>
    </source>
</evidence>
<feature type="compositionally biased region" description="Basic and acidic residues" evidence="8">
    <location>
        <begin position="524"/>
        <end position="538"/>
    </location>
</feature>
<proteinExistence type="predicted"/>
<dbReference type="PANTHER" id="PTHR15414:SF0">
    <property type="entry name" value="ENDOPLASMIC RETICULUM LECTIN 1"/>
    <property type="match status" value="1"/>
</dbReference>
<dbReference type="EMBL" id="SEYY01019919">
    <property type="protein sequence ID" value="KAB7497791.1"/>
    <property type="molecule type" value="Genomic_DNA"/>
</dbReference>
<evidence type="ECO:0000256" key="8">
    <source>
        <dbReference type="SAM" id="MobiDB-lite"/>
    </source>
</evidence>
<gene>
    <name evidence="11" type="primary">erlec1_0</name>
    <name evidence="11" type="ORF">Anas_03246</name>
</gene>
<protein>
    <recommendedName>
        <fullName evidence="6">Endoplasmic reticulum lectin 1</fullName>
    </recommendedName>
    <alternativeName>
        <fullName evidence="7">ER lectin</fullName>
    </alternativeName>
</protein>
<evidence type="ECO:0000256" key="4">
    <source>
        <dbReference type="ARBA" id="ARBA00023157"/>
    </source>
</evidence>
<dbReference type="OrthoDB" id="239053at2759"/>
<reference evidence="11 12" key="1">
    <citation type="journal article" date="2019" name="PLoS Biol.">
        <title>Sex chromosomes control vertical transmission of feminizing Wolbachia symbionts in an isopod.</title>
        <authorList>
            <person name="Becking T."/>
            <person name="Chebbi M.A."/>
            <person name="Giraud I."/>
            <person name="Moumen B."/>
            <person name="Laverre T."/>
            <person name="Caubet Y."/>
            <person name="Peccoud J."/>
            <person name="Gilbert C."/>
            <person name="Cordaux R."/>
        </authorList>
    </citation>
    <scope>NUCLEOTIDE SEQUENCE [LARGE SCALE GENOMIC DNA]</scope>
    <source>
        <strain evidence="11">ANa2</strain>
        <tissue evidence="11">Whole body excluding digestive tract and cuticle</tissue>
    </source>
</reference>
<dbReference type="Pfam" id="PF07915">
    <property type="entry name" value="PRKCSH"/>
    <property type="match status" value="2"/>
</dbReference>
<dbReference type="Proteomes" id="UP000326759">
    <property type="component" value="Unassembled WGS sequence"/>
</dbReference>
<dbReference type="GO" id="GO:0030968">
    <property type="term" value="P:endoplasmic reticulum unfolded protein response"/>
    <property type="evidence" value="ECO:0007669"/>
    <property type="project" value="InterPro"/>
</dbReference>
<evidence type="ECO:0000256" key="5">
    <source>
        <dbReference type="ARBA" id="ARBA00037585"/>
    </source>
</evidence>
<dbReference type="InterPro" id="IPR044865">
    <property type="entry name" value="MRH_dom"/>
</dbReference>
<dbReference type="GO" id="GO:0030246">
    <property type="term" value="F:carbohydrate binding"/>
    <property type="evidence" value="ECO:0007669"/>
    <property type="project" value="UniProtKB-KW"/>
</dbReference>
<dbReference type="PROSITE" id="PS51914">
    <property type="entry name" value="MRH"/>
    <property type="match status" value="2"/>
</dbReference>